<sequence>MSDSIYDIRPSRAHHMSTADTHTSPTWPAHPQPSPTPQTSRSSSPTKALKAAPTFLSRHLNRARTLPMQHPDPHNMDLHHSVCLNMNDADSADSASCWILPDFDDWAADMERSQPLVPPNHNPSSSPPATATADAAMWAPLLRRAANSNRERLRSRLEGDGWDFVGGRYRGEVEDAEAESVGEESIDEEFDVVVLGTCEGKMDLGA</sequence>
<dbReference type="AlphaFoldDB" id="A0A9P4QJJ2"/>
<comment type="caution">
    <text evidence="2">The sequence shown here is derived from an EMBL/GenBank/DDBJ whole genome shotgun (WGS) entry which is preliminary data.</text>
</comment>
<keyword evidence="3" id="KW-1185">Reference proteome</keyword>
<organism evidence="2 3">
    <name type="scientific">Polyplosphaeria fusca</name>
    <dbReference type="NCBI Taxonomy" id="682080"/>
    <lineage>
        <taxon>Eukaryota</taxon>
        <taxon>Fungi</taxon>
        <taxon>Dikarya</taxon>
        <taxon>Ascomycota</taxon>
        <taxon>Pezizomycotina</taxon>
        <taxon>Dothideomycetes</taxon>
        <taxon>Pleosporomycetidae</taxon>
        <taxon>Pleosporales</taxon>
        <taxon>Tetraplosphaeriaceae</taxon>
        <taxon>Polyplosphaeria</taxon>
    </lineage>
</organism>
<feature type="region of interest" description="Disordered" evidence="1">
    <location>
        <begin position="1"/>
        <end position="49"/>
    </location>
</feature>
<accession>A0A9P4QJJ2</accession>
<name>A0A9P4QJJ2_9PLEO</name>
<feature type="compositionally biased region" description="Low complexity" evidence="1">
    <location>
        <begin position="37"/>
        <end position="46"/>
    </location>
</feature>
<evidence type="ECO:0000313" key="3">
    <source>
        <dbReference type="Proteomes" id="UP000799444"/>
    </source>
</evidence>
<proteinExistence type="predicted"/>
<dbReference type="EMBL" id="ML996279">
    <property type="protein sequence ID" value="KAF2728462.1"/>
    <property type="molecule type" value="Genomic_DNA"/>
</dbReference>
<evidence type="ECO:0000256" key="1">
    <source>
        <dbReference type="SAM" id="MobiDB-lite"/>
    </source>
</evidence>
<gene>
    <name evidence="2" type="ORF">EJ04DRAFT_569494</name>
</gene>
<dbReference type="Proteomes" id="UP000799444">
    <property type="component" value="Unassembled WGS sequence"/>
</dbReference>
<protein>
    <submittedName>
        <fullName evidence="2">Uncharacterized protein</fullName>
    </submittedName>
</protein>
<reference evidence="2" key="1">
    <citation type="journal article" date="2020" name="Stud. Mycol.">
        <title>101 Dothideomycetes genomes: a test case for predicting lifestyles and emergence of pathogens.</title>
        <authorList>
            <person name="Haridas S."/>
            <person name="Albert R."/>
            <person name="Binder M."/>
            <person name="Bloem J."/>
            <person name="Labutti K."/>
            <person name="Salamov A."/>
            <person name="Andreopoulos B."/>
            <person name="Baker S."/>
            <person name="Barry K."/>
            <person name="Bills G."/>
            <person name="Bluhm B."/>
            <person name="Cannon C."/>
            <person name="Castanera R."/>
            <person name="Culley D."/>
            <person name="Daum C."/>
            <person name="Ezra D."/>
            <person name="Gonzalez J."/>
            <person name="Henrissat B."/>
            <person name="Kuo A."/>
            <person name="Liang C."/>
            <person name="Lipzen A."/>
            <person name="Lutzoni F."/>
            <person name="Magnuson J."/>
            <person name="Mondo S."/>
            <person name="Nolan M."/>
            <person name="Ohm R."/>
            <person name="Pangilinan J."/>
            <person name="Park H.-J."/>
            <person name="Ramirez L."/>
            <person name="Alfaro M."/>
            <person name="Sun H."/>
            <person name="Tritt A."/>
            <person name="Yoshinaga Y."/>
            <person name="Zwiers L.-H."/>
            <person name="Turgeon B."/>
            <person name="Goodwin S."/>
            <person name="Spatafora J."/>
            <person name="Crous P."/>
            <person name="Grigoriev I."/>
        </authorList>
    </citation>
    <scope>NUCLEOTIDE SEQUENCE</scope>
    <source>
        <strain evidence="2">CBS 125425</strain>
    </source>
</reference>
<dbReference type="OrthoDB" id="3763456at2759"/>
<evidence type="ECO:0000313" key="2">
    <source>
        <dbReference type="EMBL" id="KAF2728462.1"/>
    </source>
</evidence>